<dbReference type="SUPFAM" id="SSF111304">
    <property type="entry name" value="Recombination protein RecR"/>
    <property type="match status" value="1"/>
</dbReference>
<evidence type="ECO:0000313" key="2">
    <source>
        <dbReference type="Proteomes" id="UP000501060"/>
    </source>
</evidence>
<accession>A0A858U7K7</accession>
<evidence type="ECO:0008006" key="3">
    <source>
        <dbReference type="Google" id="ProtNLM"/>
    </source>
</evidence>
<dbReference type="EMBL" id="CP051481">
    <property type="protein sequence ID" value="QJG67203.1"/>
    <property type="molecule type" value="Genomic_DNA"/>
</dbReference>
<dbReference type="GO" id="GO:0003677">
    <property type="term" value="F:DNA binding"/>
    <property type="evidence" value="ECO:0007669"/>
    <property type="project" value="InterPro"/>
</dbReference>
<protein>
    <recommendedName>
        <fullName evidence="3">Recombination protein RecR</fullName>
    </recommendedName>
</protein>
<dbReference type="Gene3D" id="3.40.1360.10">
    <property type="match status" value="1"/>
</dbReference>
<dbReference type="Proteomes" id="UP000501060">
    <property type="component" value="Chromosome"/>
</dbReference>
<dbReference type="PANTHER" id="PTHR30446:SF0">
    <property type="entry name" value="RECOMBINATION PROTEIN RECR"/>
    <property type="match status" value="1"/>
</dbReference>
<reference evidence="1 2" key="1">
    <citation type="submission" date="2020-04" db="EMBL/GenBank/DDBJ databases">
        <title>Novel Mycoplasma species detected in Phocoena phocoena (harbor porpoise) from the USA.</title>
        <authorList>
            <person name="Volokhov D.V."/>
        </authorList>
    </citation>
    <scope>NUCLEOTIDE SEQUENCE [LARGE SCALE GENOMIC DNA]</scope>
    <source>
        <strain evidence="1 2">Phocoena C-264-GEN</strain>
    </source>
</reference>
<keyword evidence="2" id="KW-1185">Reference proteome</keyword>
<dbReference type="GO" id="GO:0006281">
    <property type="term" value="P:DNA repair"/>
    <property type="evidence" value="ECO:0007669"/>
    <property type="project" value="InterPro"/>
</dbReference>
<dbReference type="Pfam" id="PF21175">
    <property type="entry name" value="RecR_C"/>
    <property type="match status" value="1"/>
</dbReference>
<dbReference type="PANTHER" id="PTHR30446">
    <property type="entry name" value="RECOMBINATION PROTEIN RECR"/>
    <property type="match status" value="1"/>
</dbReference>
<gene>
    <name evidence="1" type="ORF">HGG69_02720</name>
</gene>
<evidence type="ECO:0000313" key="1">
    <source>
        <dbReference type="EMBL" id="QJG67203.1"/>
    </source>
</evidence>
<dbReference type="RefSeq" id="WP_169605252.1">
    <property type="nucleotide sequence ID" value="NZ_CP051481.1"/>
</dbReference>
<dbReference type="GO" id="GO:0046872">
    <property type="term" value="F:metal ion binding"/>
    <property type="evidence" value="ECO:0007669"/>
    <property type="project" value="InterPro"/>
</dbReference>
<dbReference type="KEGG" id="mphe:HGG69_02720"/>
<organism evidence="1 2">
    <name type="scientific">Mycoplasma phocoenae</name>
    <dbReference type="NCBI Taxonomy" id="754517"/>
    <lineage>
        <taxon>Bacteria</taxon>
        <taxon>Bacillati</taxon>
        <taxon>Mycoplasmatota</taxon>
        <taxon>Mollicutes</taxon>
        <taxon>Mycoplasmataceae</taxon>
        <taxon>Mycoplasma</taxon>
    </lineage>
</organism>
<dbReference type="GO" id="GO:0006310">
    <property type="term" value="P:DNA recombination"/>
    <property type="evidence" value="ECO:0007669"/>
    <property type="project" value="InterPro"/>
</dbReference>
<name>A0A858U7K7_9MOLU</name>
<dbReference type="AlphaFoldDB" id="A0A858U7K7"/>
<dbReference type="InterPro" id="IPR023627">
    <property type="entry name" value="Rcmb_RecR"/>
</dbReference>
<sequence length="195" mass="22354">MNSDKKYEELQSKLSAIPGISKRGAEKIINYFVEYGKTYTDSLINSINDFQNTHTKCILCNNHEQTSICSICEKRKNSKKLMLVVEASDIKKFETLEIYNGKYFVLGYLLDGNKKNKYSDDLIQKLKTSINQVKEITIGWPLSIQGQYTLNYIKSLISDKNTQLFQLMTGVPVNATIDYVDPITLKESLENKKEI</sequence>
<proteinExistence type="predicted"/>
<dbReference type="InterPro" id="IPR000093">
    <property type="entry name" value="DNA_Rcmb_RecR"/>
</dbReference>